<sequence>MRLLDRADELPRFARFHMDGTEMVAAIGRAVGRPRIFAICFPWRLAGLARPFVPLIRELHEMRYLWRKAIRLDNRHLIEFLGEEPRTPIDAAVKATLRSLGCLPQAEATSVREPMLPIAGGGQ</sequence>
<evidence type="ECO:0000313" key="2">
    <source>
        <dbReference type="Proteomes" id="UP001238496"/>
    </source>
</evidence>
<dbReference type="RefSeq" id="WP_307377419.1">
    <property type="nucleotide sequence ID" value="NZ_JAUSUW010000021.1"/>
</dbReference>
<protein>
    <submittedName>
        <fullName evidence="1">Nucleoside-diphosphate-sugar epimerase</fullName>
    </submittedName>
</protein>
<evidence type="ECO:0000313" key="1">
    <source>
        <dbReference type="EMBL" id="MDQ0423471.1"/>
    </source>
</evidence>
<proteinExistence type="predicted"/>
<reference evidence="1 2" key="1">
    <citation type="submission" date="2023-07" db="EMBL/GenBank/DDBJ databases">
        <title>Genomic Encyclopedia of Type Strains, Phase IV (KMG-IV): sequencing the most valuable type-strain genomes for metagenomic binning, comparative biology and taxonomic classification.</title>
        <authorList>
            <person name="Goeker M."/>
        </authorList>
    </citation>
    <scope>NUCLEOTIDE SEQUENCE [LARGE SCALE GENOMIC DNA]</scope>
    <source>
        <strain evidence="1 2">DSM 1111</strain>
    </source>
</reference>
<dbReference type="EMBL" id="JAUSUW010000021">
    <property type="protein sequence ID" value="MDQ0423471.1"/>
    <property type="molecule type" value="Genomic_DNA"/>
</dbReference>
<accession>A0ABU0GFF6</accession>
<keyword evidence="2" id="KW-1185">Reference proteome</keyword>
<comment type="caution">
    <text evidence="1">The sequence shown here is derived from an EMBL/GenBank/DDBJ whole genome shotgun (WGS) entry which is preliminary data.</text>
</comment>
<dbReference type="Proteomes" id="UP001238496">
    <property type="component" value="Unassembled WGS sequence"/>
</dbReference>
<name>A0ABU0GFF6_9HYPH</name>
<organism evidence="1 2">
    <name type="scientific">Peteryoungia aggregata LMG 23059</name>
    <dbReference type="NCBI Taxonomy" id="1368425"/>
    <lineage>
        <taxon>Bacteria</taxon>
        <taxon>Pseudomonadati</taxon>
        <taxon>Pseudomonadota</taxon>
        <taxon>Alphaproteobacteria</taxon>
        <taxon>Hyphomicrobiales</taxon>
        <taxon>Rhizobiaceae</taxon>
        <taxon>Peteryoungia</taxon>
    </lineage>
</organism>
<gene>
    <name evidence="1" type="ORF">J2045_004523</name>
</gene>